<reference evidence="2 3" key="1">
    <citation type="submission" date="2018-09" db="EMBL/GenBank/DDBJ databases">
        <title>Profundibacter amoris BAR1 gen. nov., sp. nov., a new member of the Roseobacter clade isolated at Lokis Castle Vent Field on the Arctic Mid-Oceanic Ridge.</title>
        <authorList>
            <person name="Le Moine Bauer S."/>
            <person name="Sjoeberg A.G."/>
            <person name="L'Haridon S."/>
            <person name="Stokke R."/>
            <person name="Roalkvam I."/>
            <person name="Steen I.H."/>
            <person name="Dahle H."/>
        </authorList>
    </citation>
    <scope>NUCLEOTIDE SEQUENCE [LARGE SCALE GENOMIC DNA]</scope>
    <source>
        <strain evidence="2 3">BAR1</strain>
    </source>
</reference>
<dbReference type="InterPro" id="IPR038695">
    <property type="entry name" value="Saro_0823-like_sf"/>
</dbReference>
<accession>A0A347UH73</accession>
<dbReference type="Proteomes" id="UP000261704">
    <property type="component" value="Chromosome"/>
</dbReference>
<dbReference type="InterPro" id="IPR003795">
    <property type="entry name" value="DUF192"/>
</dbReference>
<dbReference type="PANTHER" id="PTHR37953:SF1">
    <property type="entry name" value="UPF0127 PROTEIN MJ1496"/>
    <property type="match status" value="1"/>
</dbReference>
<dbReference type="PANTHER" id="PTHR37953">
    <property type="entry name" value="UPF0127 PROTEIN MJ1496"/>
    <property type="match status" value="1"/>
</dbReference>
<name>A0A347UH73_9RHOB</name>
<protein>
    <submittedName>
        <fullName evidence="2">DUF192 domain-containing protein</fullName>
    </submittedName>
</protein>
<dbReference type="Pfam" id="PF02643">
    <property type="entry name" value="DUF192"/>
    <property type="match status" value="1"/>
</dbReference>
<sequence>MIKRGVLIAFLTLGAGFAQASETCSTSAVDIRGDWGQAHFNVEVADDAEEQQKGLMFREKMSASAGMLFVYERPHTARFWMKNTLIPLDMLFLDETGRVTRIAENAKPLDETPIDGGDNVLMILEINGGMARGLGITVGSELRHPAFDSAIAAWPCPTE</sequence>
<evidence type="ECO:0000256" key="1">
    <source>
        <dbReference type="SAM" id="SignalP"/>
    </source>
</evidence>
<dbReference type="EMBL" id="CP032125">
    <property type="protein sequence ID" value="AXX98201.1"/>
    <property type="molecule type" value="Genomic_DNA"/>
</dbReference>
<keyword evidence="3" id="KW-1185">Reference proteome</keyword>
<dbReference type="KEGG" id="pamo:BAR1_09820"/>
<gene>
    <name evidence="2" type="ORF">BAR1_09820</name>
</gene>
<organism evidence="2 3">
    <name type="scientific">Profundibacter amoris</name>
    <dbReference type="NCBI Taxonomy" id="2171755"/>
    <lineage>
        <taxon>Bacteria</taxon>
        <taxon>Pseudomonadati</taxon>
        <taxon>Pseudomonadota</taxon>
        <taxon>Alphaproteobacteria</taxon>
        <taxon>Rhodobacterales</taxon>
        <taxon>Paracoccaceae</taxon>
        <taxon>Profundibacter</taxon>
    </lineage>
</organism>
<evidence type="ECO:0000313" key="2">
    <source>
        <dbReference type="EMBL" id="AXX98201.1"/>
    </source>
</evidence>
<feature type="chain" id="PRO_5016806920" evidence="1">
    <location>
        <begin position="21"/>
        <end position="159"/>
    </location>
</feature>
<dbReference type="AlphaFoldDB" id="A0A347UH73"/>
<proteinExistence type="predicted"/>
<feature type="signal peptide" evidence="1">
    <location>
        <begin position="1"/>
        <end position="20"/>
    </location>
</feature>
<keyword evidence="1" id="KW-0732">Signal</keyword>
<dbReference type="Gene3D" id="2.60.120.1140">
    <property type="entry name" value="Protein of unknown function DUF192"/>
    <property type="match status" value="1"/>
</dbReference>
<evidence type="ECO:0000313" key="3">
    <source>
        <dbReference type="Proteomes" id="UP000261704"/>
    </source>
</evidence>
<dbReference type="OrthoDB" id="9808290at2"/>